<proteinExistence type="predicted"/>
<feature type="compositionally biased region" description="Basic and acidic residues" evidence="1">
    <location>
        <begin position="254"/>
        <end position="265"/>
    </location>
</feature>
<gene>
    <name evidence="3" type="ORF">HYPSUDRAFT_33045</name>
</gene>
<feature type="domain" description="BTB" evidence="2">
    <location>
        <begin position="25"/>
        <end position="130"/>
    </location>
</feature>
<dbReference type="Gene3D" id="3.30.710.10">
    <property type="entry name" value="Potassium Channel Kv1.1, Chain A"/>
    <property type="match status" value="1"/>
</dbReference>
<evidence type="ECO:0000313" key="4">
    <source>
        <dbReference type="Proteomes" id="UP000054270"/>
    </source>
</evidence>
<name>A0A0D2PK33_HYPSF</name>
<organism evidence="3 4">
    <name type="scientific">Hypholoma sublateritium (strain FD-334 SS-4)</name>
    <dbReference type="NCBI Taxonomy" id="945553"/>
    <lineage>
        <taxon>Eukaryota</taxon>
        <taxon>Fungi</taxon>
        <taxon>Dikarya</taxon>
        <taxon>Basidiomycota</taxon>
        <taxon>Agaricomycotina</taxon>
        <taxon>Agaricomycetes</taxon>
        <taxon>Agaricomycetidae</taxon>
        <taxon>Agaricales</taxon>
        <taxon>Agaricineae</taxon>
        <taxon>Strophariaceae</taxon>
        <taxon>Hypholoma</taxon>
    </lineage>
</organism>
<protein>
    <recommendedName>
        <fullName evidence="2">BTB domain-containing protein</fullName>
    </recommendedName>
</protein>
<evidence type="ECO:0000256" key="1">
    <source>
        <dbReference type="SAM" id="MobiDB-lite"/>
    </source>
</evidence>
<evidence type="ECO:0000259" key="2">
    <source>
        <dbReference type="Pfam" id="PF00651"/>
    </source>
</evidence>
<accession>A0A0D2PK33</accession>
<sequence>MPSNSSRPDSISVLNRHDRYYIDAADLHILAERTLFRVHGYFFSRESLVFSKKLHPASPGDVKQGTNDSDPIVLEGVSPAEFEKLCWVFYNPKYSLYEASVDDWNSILNLADKWDFNEVKELAVRELQKKKELDVVTKMALYQKYKVDKRHLVPLYASLCKRDIPLSLGEANILGMEATILVNTARERLRANPSDGGRSPLPSGLDDGDIFRALESEMGIEEGSTAKFREEHPPADWDPPVETPGLKPKLSLRPPKEKPTGRNAR</sequence>
<evidence type="ECO:0000313" key="3">
    <source>
        <dbReference type="EMBL" id="KJA28711.1"/>
    </source>
</evidence>
<dbReference type="AlphaFoldDB" id="A0A0D2PK33"/>
<reference evidence="4" key="1">
    <citation type="submission" date="2014-04" db="EMBL/GenBank/DDBJ databases">
        <title>Evolutionary Origins and Diversification of the Mycorrhizal Mutualists.</title>
        <authorList>
            <consortium name="DOE Joint Genome Institute"/>
            <consortium name="Mycorrhizal Genomics Consortium"/>
            <person name="Kohler A."/>
            <person name="Kuo A."/>
            <person name="Nagy L.G."/>
            <person name="Floudas D."/>
            <person name="Copeland A."/>
            <person name="Barry K.W."/>
            <person name="Cichocki N."/>
            <person name="Veneault-Fourrey C."/>
            <person name="LaButti K."/>
            <person name="Lindquist E.A."/>
            <person name="Lipzen A."/>
            <person name="Lundell T."/>
            <person name="Morin E."/>
            <person name="Murat C."/>
            <person name="Riley R."/>
            <person name="Ohm R."/>
            <person name="Sun H."/>
            <person name="Tunlid A."/>
            <person name="Henrissat B."/>
            <person name="Grigoriev I.V."/>
            <person name="Hibbett D.S."/>
            <person name="Martin F."/>
        </authorList>
    </citation>
    <scope>NUCLEOTIDE SEQUENCE [LARGE SCALE GENOMIC DNA]</scope>
    <source>
        <strain evidence="4">FD-334 SS-4</strain>
    </source>
</reference>
<dbReference type="InterPro" id="IPR000210">
    <property type="entry name" value="BTB/POZ_dom"/>
</dbReference>
<dbReference type="EMBL" id="KN817520">
    <property type="protein sequence ID" value="KJA28711.1"/>
    <property type="molecule type" value="Genomic_DNA"/>
</dbReference>
<dbReference type="OrthoDB" id="9997739at2759"/>
<dbReference type="InterPro" id="IPR011333">
    <property type="entry name" value="SKP1/BTB/POZ_sf"/>
</dbReference>
<dbReference type="Proteomes" id="UP000054270">
    <property type="component" value="Unassembled WGS sequence"/>
</dbReference>
<dbReference type="Pfam" id="PF00651">
    <property type="entry name" value="BTB"/>
    <property type="match status" value="1"/>
</dbReference>
<dbReference type="OMA" id="TNDSDPI"/>
<dbReference type="STRING" id="945553.A0A0D2PK33"/>
<feature type="region of interest" description="Disordered" evidence="1">
    <location>
        <begin position="221"/>
        <end position="265"/>
    </location>
</feature>
<keyword evidence="4" id="KW-1185">Reference proteome</keyword>
<dbReference type="SUPFAM" id="SSF54695">
    <property type="entry name" value="POZ domain"/>
    <property type="match status" value="1"/>
</dbReference>